<organism evidence="2 3">
    <name type="scientific">Humidesulfovibrio mexicanus</name>
    <dbReference type="NCBI Taxonomy" id="147047"/>
    <lineage>
        <taxon>Bacteria</taxon>
        <taxon>Pseudomonadati</taxon>
        <taxon>Thermodesulfobacteriota</taxon>
        <taxon>Desulfovibrionia</taxon>
        <taxon>Desulfovibrionales</taxon>
        <taxon>Desulfovibrionaceae</taxon>
        <taxon>Humidesulfovibrio</taxon>
    </lineage>
</organism>
<dbReference type="RefSeq" id="WP_143337331.1">
    <property type="nucleotide sequence ID" value="NZ_FZOC01000003.1"/>
</dbReference>
<dbReference type="AlphaFoldDB" id="A0A238ZTT9"/>
<name>A0A238ZTT9_9BACT</name>
<keyword evidence="3" id="KW-1185">Reference proteome</keyword>
<proteinExistence type="predicted"/>
<sequence length="237" mass="26314">MELLALSDIAKRTGIPAPTARRYAALFKDFLSGRRMGRMTRYPEASEQIFQRIADLYADGRITSEIEEILRSEYPRTIEVGPAMDPIALPAAAHELPGNLADVLSSALSDAMSRALSESVSQFADALDKLAEQKTSLDTHQSDITKLKNGFVLLARNLKRMARRDQADVSAQLAKVMQRLSLTEPKLAVVEEISLTLTSDVADLKARLAAQEVELRRLREDRDRLEALLRRAAARQG</sequence>
<dbReference type="OrthoDB" id="5456394at2"/>
<dbReference type="EMBL" id="FZOC01000003">
    <property type="protein sequence ID" value="SNR86846.1"/>
    <property type="molecule type" value="Genomic_DNA"/>
</dbReference>
<keyword evidence="1" id="KW-0175">Coiled coil</keyword>
<gene>
    <name evidence="2" type="ORF">SAMN04488503_1607</name>
</gene>
<evidence type="ECO:0000313" key="3">
    <source>
        <dbReference type="Proteomes" id="UP000198324"/>
    </source>
</evidence>
<evidence type="ECO:0000313" key="2">
    <source>
        <dbReference type="EMBL" id="SNR86846.1"/>
    </source>
</evidence>
<reference evidence="2 3" key="1">
    <citation type="submission" date="2017-06" db="EMBL/GenBank/DDBJ databases">
        <authorList>
            <person name="Kim H.J."/>
            <person name="Triplett B.A."/>
        </authorList>
    </citation>
    <scope>NUCLEOTIDE SEQUENCE [LARGE SCALE GENOMIC DNA]</scope>
    <source>
        <strain evidence="2 3">DSM 13116</strain>
    </source>
</reference>
<dbReference type="Proteomes" id="UP000198324">
    <property type="component" value="Unassembled WGS sequence"/>
</dbReference>
<evidence type="ECO:0008006" key="4">
    <source>
        <dbReference type="Google" id="ProtNLM"/>
    </source>
</evidence>
<protein>
    <recommendedName>
        <fullName evidence="4">MerR HTH family regulatory protein</fullName>
    </recommendedName>
</protein>
<evidence type="ECO:0000256" key="1">
    <source>
        <dbReference type="SAM" id="Coils"/>
    </source>
</evidence>
<feature type="coiled-coil region" evidence="1">
    <location>
        <begin position="201"/>
        <end position="235"/>
    </location>
</feature>
<accession>A0A238ZTT9</accession>